<gene>
    <name evidence="1" type="ORF">LCGC14_1061860</name>
</gene>
<proteinExistence type="predicted"/>
<reference evidence="1" key="1">
    <citation type="journal article" date="2015" name="Nature">
        <title>Complex archaea that bridge the gap between prokaryotes and eukaryotes.</title>
        <authorList>
            <person name="Spang A."/>
            <person name="Saw J.H."/>
            <person name="Jorgensen S.L."/>
            <person name="Zaremba-Niedzwiedzka K."/>
            <person name="Martijn J."/>
            <person name="Lind A.E."/>
            <person name="van Eijk R."/>
            <person name="Schleper C."/>
            <person name="Guy L."/>
            <person name="Ettema T.J."/>
        </authorList>
    </citation>
    <scope>NUCLEOTIDE SEQUENCE</scope>
</reference>
<accession>A0A0F9N7V5</accession>
<dbReference type="EMBL" id="LAZR01004513">
    <property type="protein sequence ID" value="KKN07932.1"/>
    <property type="molecule type" value="Genomic_DNA"/>
</dbReference>
<dbReference type="AlphaFoldDB" id="A0A0F9N7V5"/>
<evidence type="ECO:0000313" key="1">
    <source>
        <dbReference type="EMBL" id="KKN07932.1"/>
    </source>
</evidence>
<comment type="caution">
    <text evidence="1">The sequence shown here is derived from an EMBL/GenBank/DDBJ whole genome shotgun (WGS) entry which is preliminary data.</text>
</comment>
<protein>
    <submittedName>
        <fullName evidence="1">Uncharacterized protein</fullName>
    </submittedName>
</protein>
<organism evidence="1">
    <name type="scientific">marine sediment metagenome</name>
    <dbReference type="NCBI Taxonomy" id="412755"/>
    <lineage>
        <taxon>unclassified sequences</taxon>
        <taxon>metagenomes</taxon>
        <taxon>ecological metagenomes</taxon>
    </lineage>
</organism>
<sequence length="389" mass="41183">MGVTTLQEALDFMGVDSKGVFIITAANDKLVLTSDQGGPSTIDIPDTTYEGTGLASAVQTAMNADNTLTGTGTITFAVSYSSSTSKFTIDATVGFTIDLTFVGSDAALTLGFSADTTAAQTIVSDTAVPADPSDIVTTIHAGVEAAVLTYCDRDAFDSNSYTHEKYRGNDGNLYLRNWPVTDLIQISTSVTAGLQIKNTATDVTRATAKVDVSAQTLTLTVTGGTSASSESIDLSSASYDTLTELVARVNALGNGWSAQIATTDLNSILSTELLEQTLRVGSRGNRAAGWHDLDIPDPLDGVEFDEDFGAVYGRFSGRVYVSYTGGFATIPNDLKMAVLRWIKLIDGRVEENADGLDTADDGDLSVKYTMEIPEVVKLTLDDYRNKAIV</sequence>
<name>A0A0F9N7V5_9ZZZZ</name>